<dbReference type="PANTHER" id="PTHR31088:SF9">
    <property type="entry name" value="PHAGE SHOCK PROTEIN A"/>
    <property type="match status" value="1"/>
</dbReference>
<feature type="coiled-coil region" evidence="2">
    <location>
        <begin position="87"/>
        <end position="135"/>
    </location>
</feature>
<dbReference type="PANTHER" id="PTHR31088">
    <property type="entry name" value="MEMBRANE-ASSOCIATED PROTEIN VIPP1, CHLOROPLASTIC"/>
    <property type="match status" value="1"/>
</dbReference>
<evidence type="ECO:0000256" key="2">
    <source>
        <dbReference type="SAM" id="Coils"/>
    </source>
</evidence>
<sequence>MIKQIRTLIRGRLFEAQEAVVDRNAAVLLDQQIRDAAGDIQSARRAVAVATAQNEQEKSRRALVVSRIADLEARTMAALETGHDVLAREAAEAIIQLEADRDTSEKAEAQFTASIGKLKSLVRAAEARLQELQRGQRITRATGQVQKLNSLIHGVGSASLDEAEQTLARLSERQMRNDMATSVLRELDGTRNTASVLEKLADAGCGAPLRVSADEVLGRLRTRMNSAA</sequence>
<geneLocation type="plasmid" evidence="3 4">
    <name>unnamed1</name>
</geneLocation>
<name>A0ABY8IQJ6_9HYPH</name>
<keyword evidence="3" id="KW-0614">Plasmid</keyword>
<protein>
    <submittedName>
        <fullName evidence="3">PspA/IM30 family protein</fullName>
    </submittedName>
</protein>
<dbReference type="EMBL" id="CP117268">
    <property type="protein sequence ID" value="WFS25586.1"/>
    <property type="molecule type" value="Genomic_DNA"/>
</dbReference>
<comment type="similarity">
    <text evidence="1">Belongs to the PspA/Vipp/IM30 family.</text>
</comment>
<dbReference type="InterPro" id="IPR007157">
    <property type="entry name" value="PspA_VIPP1"/>
</dbReference>
<accession>A0ABY8IQJ6</accession>
<keyword evidence="2" id="KW-0175">Coiled coil</keyword>
<evidence type="ECO:0000256" key="1">
    <source>
        <dbReference type="ARBA" id="ARBA00043985"/>
    </source>
</evidence>
<dbReference type="Proteomes" id="UP000318939">
    <property type="component" value="Plasmid unnamed1"/>
</dbReference>
<gene>
    <name evidence="3" type="ORF">PR018_18570</name>
</gene>
<keyword evidence="4" id="KW-1185">Reference proteome</keyword>
<evidence type="ECO:0000313" key="3">
    <source>
        <dbReference type="EMBL" id="WFS25586.1"/>
    </source>
</evidence>
<dbReference type="RefSeq" id="WP_142830900.1">
    <property type="nucleotide sequence ID" value="NZ_CP117268.1"/>
</dbReference>
<organism evidence="3 4">
    <name type="scientific">Rhizobium rhododendri</name>
    <dbReference type="NCBI Taxonomy" id="2506430"/>
    <lineage>
        <taxon>Bacteria</taxon>
        <taxon>Pseudomonadati</taxon>
        <taxon>Pseudomonadota</taxon>
        <taxon>Alphaproteobacteria</taxon>
        <taxon>Hyphomicrobiales</taxon>
        <taxon>Rhizobiaceae</taxon>
        <taxon>Rhizobium/Agrobacterium group</taxon>
        <taxon>Rhizobium</taxon>
    </lineage>
</organism>
<evidence type="ECO:0000313" key="4">
    <source>
        <dbReference type="Proteomes" id="UP000318939"/>
    </source>
</evidence>
<proteinExistence type="inferred from homology"/>
<reference evidence="3 4" key="1">
    <citation type="journal article" date="2019" name="Phytopathology">
        <title>A Novel Group of Rhizobium tumorigenes-Like Agrobacteria Associated with Crown Gall Disease of Rhododendron and Blueberry.</title>
        <authorList>
            <person name="Kuzmanovic N."/>
            <person name="Behrens P."/>
            <person name="Idczak E."/>
            <person name="Wagner S."/>
            <person name="Gotz M."/>
            <person name="Sproer C."/>
            <person name="Bunk B."/>
            <person name="Overmann J."/>
            <person name="Smalla K."/>
        </authorList>
    </citation>
    <scope>NUCLEOTIDE SEQUENCE [LARGE SCALE GENOMIC DNA]</scope>
    <source>
        <strain evidence="4">rho-6.2</strain>
    </source>
</reference>
<reference evidence="3 4" key="2">
    <citation type="journal article" date="2023" name="MicrobiologyOpen">
        <title>Genomics of the tumorigenes clade of the family Rhizobiaceae and description of Rhizobium rhododendri sp. nov.</title>
        <authorList>
            <person name="Kuzmanovic N."/>
            <person name="diCenzo G.C."/>
            <person name="Bunk B."/>
            <person name="Sproeer C."/>
            <person name="Fruehling A."/>
            <person name="Neumann-Schaal M."/>
            <person name="Overmann J."/>
            <person name="Smalla K."/>
        </authorList>
    </citation>
    <scope>NUCLEOTIDE SEQUENCE [LARGE SCALE GENOMIC DNA]</scope>
    <source>
        <strain evidence="4">rho-6.2</strain>
        <plasmid evidence="3 4">unnamed1</plasmid>
    </source>
</reference>
<dbReference type="Pfam" id="PF04012">
    <property type="entry name" value="PspA_IM30"/>
    <property type="match status" value="1"/>
</dbReference>